<keyword evidence="3" id="KW-0804">Transcription</keyword>
<dbReference type="STRING" id="1392877.SAMN05216221_1997"/>
<dbReference type="InterPro" id="IPR036388">
    <property type="entry name" value="WH-like_DNA-bd_sf"/>
</dbReference>
<dbReference type="PRINTS" id="PR00598">
    <property type="entry name" value="HTHMARR"/>
</dbReference>
<dbReference type="GO" id="GO:0003700">
    <property type="term" value="F:DNA-binding transcription factor activity"/>
    <property type="evidence" value="ECO:0007669"/>
    <property type="project" value="InterPro"/>
</dbReference>
<dbReference type="RefSeq" id="WP_090348800.1">
    <property type="nucleotide sequence ID" value="NZ_LT629751.1"/>
</dbReference>
<dbReference type="InterPro" id="IPR036390">
    <property type="entry name" value="WH_DNA-bd_sf"/>
</dbReference>
<evidence type="ECO:0000313" key="6">
    <source>
        <dbReference type="Proteomes" id="UP000243359"/>
    </source>
</evidence>
<evidence type="ECO:0000256" key="1">
    <source>
        <dbReference type="ARBA" id="ARBA00023015"/>
    </source>
</evidence>
<dbReference type="SUPFAM" id="SSF46785">
    <property type="entry name" value="Winged helix' DNA-binding domain"/>
    <property type="match status" value="1"/>
</dbReference>
<dbReference type="EMBL" id="LT629751">
    <property type="protein sequence ID" value="SDS51864.1"/>
    <property type="molecule type" value="Genomic_DNA"/>
</dbReference>
<accession>A0A1H1SVB2</accession>
<dbReference type="PANTHER" id="PTHR33164">
    <property type="entry name" value="TRANSCRIPTIONAL REGULATOR, MARR FAMILY"/>
    <property type="match status" value="1"/>
</dbReference>
<proteinExistence type="predicted"/>
<evidence type="ECO:0000259" key="4">
    <source>
        <dbReference type="PROSITE" id="PS50995"/>
    </source>
</evidence>
<keyword evidence="6" id="KW-1185">Reference proteome</keyword>
<dbReference type="SMART" id="SM00347">
    <property type="entry name" value="HTH_MARR"/>
    <property type="match status" value="1"/>
</dbReference>
<evidence type="ECO:0000256" key="2">
    <source>
        <dbReference type="ARBA" id="ARBA00023125"/>
    </source>
</evidence>
<name>A0A1H1SVB2_9PSED</name>
<evidence type="ECO:0000313" key="5">
    <source>
        <dbReference type="EMBL" id="SDS51864.1"/>
    </source>
</evidence>
<dbReference type="PROSITE" id="PS50995">
    <property type="entry name" value="HTH_MARR_2"/>
    <property type="match status" value="1"/>
</dbReference>
<evidence type="ECO:0000256" key="3">
    <source>
        <dbReference type="ARBA" id="ARBA00023163"/>
    </source>
</evidence>
<dbReference type="InterPro" id="IPR039422">
    <property type="entry name" value="MarR/SlyA-like"/>
</dbReference>
<reference evidence="6" key="1">
    <citation type="submission" date="2016-10" db="EMBL/GenBank/DDBJ databases">
        <authorList>
            <person name="Varghese N."/>
            <person name="Submissions S."/>
        </authorList>
    </citation>
    <scope>NUCLEOTIDE SEQUENCE [LARGE SCALE GENOMIC DNA]</scope>
    <source>
        <strain evidence="6">KCTC 32247</strain>
    </source>
</reference>
<organism evidence="5 6">
    <name type="scientific">Pseudomonas oryzae</name>
    <dbReference type="NCBI Taxonomy" id="1392877"/>
    <lineage>
        <taxon>Bacteria</taxon>
        <taxon>Pseudomonadati</taxon>
        <taxon>Pseudomonadota</taxon>
        <taxon>Gammaproteobacteria</taxon>
        <taxon>Pseudomonadales</taxon>
        <taxon>Pseudomonadaceae</taxon>
        <taxon>Pseudomonas</taxon>
    </lineage>
</organism>
<dbReference type="Pfam" id="PF12802">
    <property type="entry name" value="MarR_2"/>
    <property type="match status" value="1"/>
</dbReference>
<dbReference type="GO" id="GO:0006950">
    <property type="term" value="P:response to stress"/>
    <property type="evidence" value="ECO:0007669"/>
    <property type="project" value="TreeGrafter"/>
</dbReference>
<keyword evidence="2" id="KW-0238">DNA-binding</keyword>
<keyword evidence="1" id="KW-0805">Transcription regulation</keyword>
<feature type="domain" description="HTH marR-type" evidence="4">
    <location>
        <begin position="5"/>
        <end position="138"/>
    </location>
</feature>
<sequence>MAHTDHRLGAEVAQLARTWRAELDRRLSHLGLSQARWLVLLHLARRAEPPTQSELAQLVGVECPTLARLLDGLEAQQLVRRVTVAEDRRAKRIELLPQTAGVIADIEAIAEQLRMEILVDIEQGELEVFQRVLGRMLANLERL</sequence>
<dbReference type="GO" id="GO:0003677">
    <property type="term" value="F:DNA binding"/>
    <property type="evidence" value="ECO:0007669"/>
    <property type="project" value="UniProtKB-KW"/>
</dbReference>
<dbReference type="PANTHER" id="PTHR33164:SF64">
    <property type="entry name" value="TRANSCRIPTIONAL REGULATOR SLYA"/>
    <property type="match status" value="1"/>
</dbReference>
<dbReference type="Proteomes" id="UP000243359">
    <property type="component" value="Chromosome I"/>
</dbReference>
<dbReference type="OrthoDB" id="5296557at2"/>
<dbReference type="InterPro" id="IPR000835">
    <property type="entry name" value="HTH_MarR-typ"/>
</dbReference>
<protein>
    <submittedName>
        <fullName evidence="5">MarR family transcriptional regulator, transcriptional regulator for hemolysin</fullName>
    </submittedName>
</protein>
<dbReference type="Gene3D" id="1.10.10.10">
    <property type="entry name" value="Winged helix-like DNA-binding domain superfamily/Winged helix DNA-binding domain"/>
    <property type="match status" value="1"/>
</dbReference>
<dbReference type="AlphaFoldDB" id="A0A1H1SVB2"/>
<gene>
    <name evidence="5" type="ORF">SAMN05216221_1997</name>
</gene>